<feature type="region of interest" description="Disordered" evidence="5">
    <location>
        <begin position="347"/>
        <end position="368"/>
    </location>
</feature>
<feature type="coiled-coil region" evidence="4">
    <location>
        <begin position="406"/>
        <end position="452"/>
    </location>
</feature>
<dbReference type="STRING" id="69332.A0A388KL53"/>
<dbReference type="SUPFAM" id="SSF50978">
    <property type="entry name" value="WD40 repeat-like"/>
    <property type="match status" value="1"/>
</dbReference>
<dbReference type="GO" id="GO:0006890">
    <property type="term" value="P:retrograde vesicle-mediated transport, Golgi to endoplasmic reticulum"/>
    <property type="evidence" value="ECO:0007669"/>
    <property type="project" value="TreeGrafter"/>
</dbReference>
<dbReference type="InterPro" id="IPR050844">
    <property type="entry name" value="Coatomer_complex_subunit"/>
</dbReference>
<dbReference type="GO" id="GO:0006888">
    <property type="term" value="P:endoplasmic reticulum to Golgi vesicle-mediated transport"/>
    <property type="evidence" value="ECO:0007669"/>
    <property type="project" value="TreeGrafter"/>
</dbReference>
<dbReference type="InterPro" id="IPR036322">
    <property type="entry name" value="WD40_repeat_dom_sf"/>
</dbReference>
<organism evidence="6 7">
    <name type="scientific">Chara braunii</name>
    <name type="common">Braun's stonewort</name>
    <dbReference type="NCBI Taxonomy" id="69332"/>
    <lineage>
        <taxon>Eukaryota</taxon>
        <taxon>Viridiplantae</taxon>
        <taxon>Streptophyta</taxon>
        <taxon>Charophyceae</taxon>
        <taxon>Charales</taxon>
        <taxon>Characeae</taxon>
        <taxon>Chara</taxon>
    </lineage>
</organism>
<evidence type="ECO:0000256" key="2">
    <source>
        <dbReference type="ARBA" id="ARBA00022737"/>
    </source>
</evidence>
<reference evidence="6 7" key="1">
    <citation type="journal article" date="2018" name="Cell">
        <title>The Chara Genome: Secondary Complexity and Implications for Plant Terrestrialization.</title>
        <authorList>
            <person name="Nishiyama T."/>
            <person name="Sakayama H."/>
            <person name="Vries J.D."/>
            <person name="Buschmann H."/>
            <person name="Saint-Marcoux D."/>
            <person name="Ullrich K.K."/>
            <person name="Haas F.B."/>
            <person name="Vanderstraeten L."/>
            <person name="Becker D."/>
            <person name="Lang D."/>
            <person name="Vosolsobe S."/>
            <person name="Rombauts S."/>
            <person name="Wilhelmsson P.K.I."/>
            <person name="Janitza P."/>
            <person name="Kern R."/>
            <person name="Heyl A."/>
            <person name="Rumpler F."/>
            <person name="Villalobos L.I.A.C."/>
            <person name="Clay J.M."/>
            <person name="Skokan R."/>
            <person name="Toyoda A."/>
            <person name="Suzuki Y."/>
            <person name="Kagoshima H."/>
            <person name="Schijlen E."/>
            <person name="Tajeshwar N."/>
            <person name="Catarino B."/>
            <person name="Hetherington A.J."/>
            <person name="Saltykova A."/>
            <person name="Bonnot C."/>
            <person name="Breuninger H."/>
            <person name="Symeonidi A."/>
            <person name="Radhakrishnan G.V."/>
            <person name="Van Nieuwerburgh F."/>
            <person name="Deforce D."/>
            <person name="Chang C."/>
            <person name="Karol K.G."/>
            <person name="Hedrich R."/>
            <person name="Ulvskov P."/>
            <person name="Glockner G."/>
            <person name="Delwiche C.F."/>
            <person name="Petrasek J."/>
            <person name="Van de Peer Y."/>
            <person name="Friml J."/>
            <person name="Beilby M."/>
            <person name="Dolan L."/>
            <person name="Kohara Y."/>
            <person name="Sugano S."/>
            <person name="Fujiyama A."/>
            <person name="Delaux P.-M."/>
            <person name="Quint M."/>
            <person name="TheiBen G."/>
            <person name="Hagemann M."/>
            <person name="Harholt J."/>
            <person name="Dunand C."/>
            <person name="Zachgo S."/>
            <person name="Langdale J."/>
            <person name="Maumus F."/>
            <person name="Straeten D.V.D."/>
            <person name="Gould S.B."/>
            <person name="Rensing S.A."/>
        </authorList>
    </citation>
    <scope>NUCLEOTIDE SEQUENCE [LARGE SCALE GENOMIC DNA]</scope>
    <source>
        <strain evidence="6 7">S276</strain>
    </source>
</reference>
<evidence type="ECO:0000256" key="4">
    <source>
        <dbReference type="SAM" id="Coils"/>
    </source>
</evidence>
<protein>
    <submittedName>
        <fullName evidence="6">Uncharacterized protein</fullName>
    </submittedName>
</protein>
<dbReference type="AlphaFoldDB" id="A0A388KL53"/>
<keyword evidence="4" id="KW-0175">Coiled coil</keyword>
<evidence type="ECO:0000256" key="5">
    <source>
        <dbReference type="SAM" id="MobiDB-lite"/>
    </source>
</evidence>
<dbReference type="GO" id="GO:0030126">
    <property type="term" value="C:COPI vesicle coat"/>
    <property type="evidence" value="ECO:0007669"/>
    <property type="project" value="TreeGrafter"/>
</dbReference>
<name>A0A388KL53_CHABU</name>
<feature type="repeat" description="WD" evidence="3">
    <location>
        <begin position="160"/>
        <end position="202"/>
    </location>
</feature>
<dbReference type="PROSITE" id="PS50082">
    <property type="entry name" value="WD_REPEATS_2"/>
    <property type="match status" value="1"/>
</dbReference>
<dbReference type="InterPro" id="IPR001680">
    <property type="entry name" value="WD40_rpt"/>
</dbReference>
<evidence type="ECO:0000313" key="7">
    <source>
        <dbReference type="Proteomes" id="UP000265515"/>
    </source>
</evidence>
<dbReference type="EMBL" id="BFEA01000136">
    <property type="protein sequence ID" value="GBG70780.1"/>
    <property type="molecule type" value="Genomic_DNA"/>
</dbReference>
<dbReference type="GO" id="GO:0006886">
    <property type="term" value="P:intracellular protein transport"/>
    <property type="evidence" value="ECO:0007669"/>
    <property type="project" value="TreeGrafter"/>
</dbReference>
<dbReference type="Gene3D" id="2.130.10.10">
    <property type="entry name" value="YVTN repeat-like/Quinoprotein amine dehydrogenase"/>
    <property type="match status" value="1"/>
</dbReference>
<sequence>MKNCTGATCARGQKDVQLVPELEWTLFDDSEKADSDGTFISIDVHPHQPWVLCRPKENYLEVWNYEDGTRVTSWMLPSLHDFIAAKFIAQKNWIATWRCERACVYETQASNLHCIKALEHPGSGYLWEIAAHPTLPYILVSAAKFVVLWNWQKNWDKVTFEGHADRVQALTFHPTDSNIFASASGDGTIKVWDIRNRWCVQTLRGYCDTAKIFKLDFCSRPEKPLILSCNDTGLLIDYETLVLWDVKKEVALGKLRMDDFQGLGTDFFHPHLPYILGVSGDDLIRVWDESNHRLVASYDGGLGFRVECVAPCRNSNSVIAFSGKKFVVLKIATKGRNEESKAKMQMASFSAKRPRMNTPNDSVDEPGTCVSKKKRVVEMEDKAGYGKPEVEERILQAVASLELKWMEAMNEVREEHAGKIQKMEDDLEVKRMKAENEMKEEHAERLRKLEHDLELKHMKAVKELREEHA</sequence>
<dbReference type="GO" id="GO:0006891">
    <property type="term" value="P:intra-Golgi vesicle-mediated transport"/>
    <property type="evidence" value="ECO:0007669"/>
    <property type="project" value="TreeGrafter"/>
</dbReference>
<evidence type="ECO:0000256" key="1">
    <source>
        <dbReference type="ARBA" id="ARBA00022574"/>
    </source>
</evidence>
<keyword evidence="7" id="KW-1185">Reference proteome</keyword>
<dbReference type="Gramene" id="GBG70780">
    <property type="protein sequence ID" value="GBG70780"/>
    <property type="gene ID" value="CBR_g8078"/>
</dbReference>
<dbReference type="SMART" id="SM00320">
    <property type="entry name" value="WD40"/>
    <property type="match status" value="4"/>
</dbReference>
<dbReference type="PROSITE" id="PS50294">
    <property type="entry name" value="WD_REPEATS_REGION"/>
    <property type="match status" value="1"/>
</dbReference>
<dbReference type="OMA" id="WRCERAC"/>
<keyword evidence="2" id="KW-0677">Repeat</keyword>
<dbReference type="Pfam" id="PF00400">
    <property type="entry name" value="WD40"/>
    <property type="match status" value="1"/>
</dbReference>
<proteinExistence type="predicted"/>
<comment type="caution">
    <text evidence="6">The sequence shown here is derived from an EMBL/GenBank/DDBJ whole genome shotgun (WGS) entry which is preliminary data.</text>
</comment>
<dbReference type="OrthoDB" id="2150324at2759"/>
<gene>
    <name evidence="6" type="ORF">CBR_g8078</name>
</gene>
<dbReference type="InterPro" id="IPR015943">
    <property type="entry name" value="WD40/YVTN_repeat-like_dom_sf"/>
</dbReference>
<dbReference type="Proteomes" id="UP000265515">
    <property type="component" value="Unassembled WGS sequence"/>
</dbReference>
<dbReference type="PANTHER" id="PTHR19876:SF2">
    <property type="entry name" value="COATOMER SUBUNIT BETA"/>
    <property type="match status" value="1"/>
</dbReference>
<evidence type="ECO:0000313" key="6">
    <source>
        <dbReference type="EMBL" id="GBG70780.1"/>
    </source>
</evidence>
<evidence type="ECO:0000256" key="3">
    <source>
        <dbReference type="PROSITE-ProRule" id="PRU00221"/>
    </source>
</evidence>
<dbReference type="PANTHER" id="PTHR19876">
    <property type="entry name" value="COATOMER"/>
    <property type="match status" value="1"/>
</dbReference>
<accession>A0A388KL53</accession>
<keyword evidence="1 3" id="KW-0853">WD repeat</keyword>